<dbReference type="PANTHER" id="PTHR43398:SF1">
    <property type="entry name" value="DOLICHOL-PHOSPHATE MANNOSYLTRANSFERASE SUBUNIT 1"/>
    <property type="match status" value="1"/>
</dbReference>
<evidence type="ECO:0000256" key="2">
    <source>
        <dbReference type="ARBA" id="ARBA00022676"/>
    </source>
</evidence>
<dbReference type="Pfam" id="PF00535">
    <property type="entry name" value="Glycos_transf_2"/>
    <property type="match status" value="1"/>
</dbReference>
<evidence type="ECO:0000259" key="4">
    <source>
        <dbReference type="Pfam" id="PF00535"/>
    </source>
</evidence>
<comment type="similarity">
    <text evidence="1">Belongs to the glycosyltransferase 2 family.</text>
</comment>
<dbReference type="InterPro" id="IPR039528">
    <property type="entry name" value="DPM1-like"/>
</dbReference>
<keyword evidence="2 5" id="KW-0328">Glycosyltransferase</keyword>
<dbReference type="InterPro" id="IPR001173">
    <property type="entry name" value="Glyco_trans_2-like"/>
</dbReference>
<gene>
    <name evidence="5" type="ORF">B1B_14705</name>
</gene>
<dbReference type="GO" id="GO:0004582">
    <property type="term" value="F:dolichyl-phosphate beta-D-mannosyltransferase activity"/>
    <property type="evidence" value="ECO:0007669"/>
    <property type="project" value="InterPro"/>
</dbReference>
<evidence type="ECO:0000313" key="5">
    <source>
        <dbReference type="EMBL" id="EQD41027.1"/>
    </source>
</evidence>
<organism evidence="5">
    <name type="scientific">mine drainage metagenome</name>
    <dbReference type="NCBI Taxonomy" id="410659"/>
    <lineage>
        <taxon>unclassified sequences</taxon>
        <taxon>metagenomes</taxon>
        <taxon>ecological metagenomes</taxon>
    </lineage>
</organism>
<dbReference type="SUPFAM" id="SSF53448">
    <property type="entry name" value="Nucleotide-diphospho-sugar transferases"/>
    <property type="match status" value="1"/>
</dbReference>
<sequence>DPSLTVVLATLNEVSNLPVVIDSVLQLHIPAVEIVVVDDGSTDGTRDYLLRTAERDPRVVPILNSQRQTLTPAQCQGITRATGDFVVVMDSDLQHPPRAVKDIYVELVRGADLVIGSRYLPAAGTGERSPYRGMLSRGAELIARSLLRNARGVSDPL</sequence>
<reference evidence="5" key="1">
    <citation type="submission" date="2013-08" db="EMBL/GenBank/DDBJ databases">
        <authorList>
            <person name="Mendez C."/>
            <person name="Richter M."/>
            <person name="Ferrer M."/>
            <person name="Sanchez J."/>
        </authorList>
    </citation>
    <scope>NUCLEOTIDE SEQUENCE</scope>
</reference>
<keyword evidence="3 5" id="KW-0808">Transferase</keyword>
<dbReference type="InterPro" id="IPR029044">
    <property type="entry name" value="Nucleotide-diphossugar_trans"/>
</dbReference>
<dbReference type="Gene3D" id="3.90.550.10">
    <property type="entry name" value="Spore Coat Polysaccharide Biosynthesis Protein SpsA, Chain A"/>
    <property type="match status" value="1"/>
</dbReference>
<reference evidence="5" key="2">
    <citation type="journal article" date="2014" name="ISME J.">
        <title>Microbial stratification in low pH oxic and suboxic macroscopic growths along an acid mine drainage.</title>
        <authorList>
            <person name="Mendez-Garcia C."/>
            <person name="Mesa V."/>
            <person name="Sprenger R.R."/>
            <person name="Richter M."/>
            <person name="Diez M.S."/>
            <person name="Solano J."/>
            <person name="Bargiela R."/>
            <person name="Golyshina O.V."/>
            <person name="Manteca A."/>
            <person name="Ramos J.L."/>
            <person name="Gallego J.R."/>
            <person name="Llorente I."/>
            <person name="Martins Dos Santos V.A."/>
            <person name="Jensen O.N."/>
            <person name="Pelaez A.I."/>
            <person name="Sanchez J."/>
            <person name="Ferrer M."/>
        </authorList>
    </citation>
    <scope>NUCLEOTIDE SEQUENCE</scope>
</reference>
<dbReference type="GO" id="GO:0006506">
    <property type="term" value="P:GPI anchor biosynthetic process"/>
    <property type="evidence" value="ECO:0007669"/>
    <property type="project" value="TreeGrafter"/>
</dbReference>
<evidence type="ECO:0000256" key="3">
    <source>
        <dbReference type="ARBA" id="ARBA00022679"/>
    </source>
</evidence>
<dbReference type="PANTHER" id="PTHR43398">
    <property type="entry name" value="DOLICHOL-PHOSPHATE MANNOSYLTRANSFERASE SUBUNIT 1"/>
    <property type="match status" value="1"/>
</dbReference>
<name>T0ZAC8_9ZZZZ</name>
<dbReference type="EMBL" id="AUZY01009764">
    <property type="protein sequence ID" value="EQD41027.1"/>
    <property type="molecule type" value="Genomic_DNA"/>
</dbReference>
<feature type="non-terminal residue" evidence="5">
    <location>
        <position position="157"/>
    </location>
</feature>
<accession>T0ZAC8</accession>
<protein>
    <submittedName>
        <fullName evidence="5">Dolichyl-phosphate beta-D-mannosyltransferase</fullName>
    </submittedName>
</protein>
<dbReference type="AlphaFoldDB" id="T0ZAC8"/>
<dbReference type="GO" id="GO:0035269">
    <property type="term" value="P:protein O-linked glycosylation via mannose"/>
    <property type="evidence" value="ECO:0007669"/>
    <property type="project" value="TreeGrafter"/>
</dbReference>
<comment type="caution">
    <text evidence="5">The sequence shown here is derived from an EMBL/GenBank/DDBJ whole genome shotgun (WGS) entry which is preliminary data.</text>
</comment>
<evidence type="ECO:0000256" key="1">
    <source>
        <dbReference type="ARBA" id="ARBA00006739"/>
    </source>
</evidence>
<proteinExistence type="inferred from homology"/>
<dbReference type="GO" id="GO:0006488">
    <property type="term" value="P:dolichol-linked oligosaccharide biosynthetic process"/>
    <property type="evidence" value="ECO:0007669"/>
    <property type="project" value="TreeGrafter"/>
</dbReference>
<feature type="domain" description="Glycosyltransferase 2-like" evidence="4">
    <location>
        <begin position="5"/>
        <end position="134"/>
    </location>
</feature>
<dbReference type="GO" id="GO:0016020">
    <property type="term" value="C:membrane"/>
    <property type="evidence" value="ECO:0007669"/>
    <property type="project" value="GOC"/>
</dbReference>
<feature type="non-terminal residue" evidence="5">
    <location>
        <position position="1"/>
    </location>
</feature>